<organism evidence="1 2">
    <name type="scientific">Cryobacterium shii</name>
    <dbReference type="NCBI Taxonomy" id="1259235"/>
    <lineage>
        <taxon>Bacteria</taxon>
        <taxon>Bacillati</taxon>
        <taxon>Actinomycetota</taxon>
        <taxon>Actinomycetes</taxon>
        <taxon>Micrococcales</taxon>
        <taxon>Microbacteriaceae</taxon>
        <taxon>Cryobacterium</taxon>
    </lineage>
</organism>
<gene>
    <name evidence="1" type="ORF">E3O49_08905</name>
</gene>
<evidence type="ECO:0000313" key="1">
    <source>
        <dbReference type="EMBL" id="TFC47096.1"/>
    </source>
</evidence>
<name>A0AAQ2C6D9_9MICO</name>
<dbReference type="Proteomes" id="UP000297403">
    <property type="component" value="Unassembled WGS sequence"/>
</dbReference>
<comment type="caution">
    <text evidence="1">The sequence shown here is derived from an EMBL/GenBank/DDBJ whole genome shotgun (WGS) entry which is preliminary data.</text>
</comment>
<protein>
    <submittedName>
        <fullName evidence="1">Uncharacterized protein</fullName>
    </submittedName>
</protein>
<dbReference type="RefSeq" id="WP_134366797.1">
    <property type="nucleotide sequence ID" value="NZ_SOFY01000047.1"/>
</dbReference>
<dbReference type="EMBL" id="SOFY01000047">
    <property type="protein sequence ID" value="TFC47096.1"/>
    <property type="molecule type" value="Genomic_DNA"/>
</dbReference>
<dbReference type="AlphaFoldDB" id="A0AAQ2C6D9"/>
<sequence length="70" mass="7772">MKDTDWVSIAYCRDCGVYGTATIRDDHNFVWPEIVHETDCQLARHGDIKEMHSWSPSARPAAAAPSGLLA</sequence>
<reference evidence="1 2" key="1">
    <citation type="submission" date="2019-03" db="EMBL/GenBank/DDBJ databases">
        <title>Genomics of glacier-inhabiting Cryobacterium strains.</title>
        <authorList>
            <person name="Liu Q."/>
            <person name="Xin Y.-H."/>
        </authorList>
    </citation>
    <scope>NUCLEOTIDE SEQUENCE [LARGE SCALE GENOMIC DNA]</scope>
    <source>
        <strain evidence="2">TMT1-22</strain>
    </source>
</reference>
<evidence type="ECO:0000313" key="2">
    <source>
        <dbReference type="Proteomes" id="UP000297403"/>
    </source>
</evidence>
<accession>A0AAQ2C6D9</accession>
<proteinExistence type="predicted"/>
<keyword evidence="2" id="KW-1185">Reference proteome</keyword>